<keyword evidence="5" id="KW-1185">Reference proteome</keyword>
<feature type="repeat" description="ANK" evidence="3">
    <location>
        <begin position="48"/>
        <end position="80"/>
    </location>
</feature>
<feature type="repeat" description="ANK" evidence="3">
    <location>
        <begin position="81"/>
        <end position="113"/>
    </location>
</feature>
<dbReference type="Proteomes" id="UP001597387">
    <property type="component" value="Unassembled WGS sequence"/>
</dbReference>
<protein>
    <submittedName>
        <fullName evidence="4">Ankyrin repeat domain-containing protein</fullName>
    </submittedName>
</protein>
<comment type="caution">
    <text evidence="4">The sequence shown here is derived from an EMBL/GenBank/DDBJ whole genome shotgun (WGS) entry which is preliminary data.</text>
</comment>
<dbReference type="SMART" id="SM00248">
    <property type="entry name" value="ANK"/>
    <property type="match status" value="5"/>
</dbReference>
<dbReference type="RefSeq" id="WP_255903307.1">
    <property type="nucleotide sequence ID" value="NZ_JAFMZO010000003.1"/>
</dbReference>
<accession>A0ABW4ZKZ2</accession>
<dbReference type="PROSITE" id="PS50297">
    <property type="entry name" value="ANK_REP_REGION"/>
    <property type="match status" value="3"/>
</dbReference>
<feature type="repeat" description="ANK" evidence="3">
    <location>
        <begin position="116"/>
        <end position="148"/>
    </location>
</feature>
<dbReference type="InterPro" id="IPR036770">
    <property type="entry name" value="Ankyrin_rpt-contain_sf"/>
</dbReference>
<dbReference type="EMBL" id="JBHUHZ010000001">
    <property type="protein sequence ID" value="MFD2162590.1"/>
    <property type="molecule type" value="Genomic_DNA"/>
</dbReference>
<reference evidence="5" key="1">
    <citation type="journal article" date="2019" name="Int. J. Syst. Evol. Microbiol.">
        <title>The Global Catalogue of Microorganisms (GCM) 10K type strain sequencing project: providing services to taxonomists for standard genome sequencing and annotation.</title>
        <authorList>
            <consortium name="The Broad Institute Genomics Platform"/>
            <consortium name="The Broad Institute Genome Sequencing Center for Infectious Disease"/>
            <person name="Wu L."/>
            <person name="Ma J."/>
        </authorList>
    </citation>
    <scope>NUCLEOTIDE SEQUENCE [LARGE SCALE GENOMIC DNA]</scope>
    <source>
        <strain evidence="5">KCTC 42217</strain>
    </source>
</reference>
<organism evidence="4 5">
    <name type="scientific">Paradesertivirga mongoliensis</name>
    <dbReference type="NCBI Taxonomy" id="2100740"/>
    <lineage>
        <taxon>Bacteria</taxon>
        <taxon>Pseudomonadati</taxon>
        <taxon>Bacteroidota</taxon>
        <taxon>Sphingobacteriia</taxon>
        <taxon>Sphingobacteriales</taxon>
        <taxon>Sphingobacteriaceae</taxon>
        <taxon>Paradesertivirga</taxon>
    </lineage>
</organism>
<proteinExistence type="predicted"/>
<sequence length="242" mass="26647">MKKLAFYLLLITSTSFGQDVFKVIENKDYVKFESLLKDGIPTEQFNENGLTPLWLGVFKNDTTIVNLLFKHKADANLLSKNGMPPIMVGCISNSFECVQILIKNGADVNWKSSASRNQQPIRFASKGGSLNLVKLLLAHGADMESSPDDKATPLLAALHAKKFDIADFYFKNNANVGVVGRDGETVIHEAIKTGSIEMVRLAIKYKAPLDIKDENGKTTLELAKQSGNTEIKDLIKSALETK</sequence>
<name>A0ABW4ZKZ2_9SPHI</name>
<evidence type="ECO:0000313" key="5">
    <source>
        <dbReference type="Proteomes" id="UP001597387"/>
    </source>
</evidence>
<keyword evidence="2 3" id="KW-0040">ANK repeat</keyword>
<dbReference type="Pfam" id="PF12796">
    <property type="entry name" value="Ank_2"/>
    <property type="match status" value="2"/>
</dbReference>
<evidence type="ECO:0000313" key="4">
    <source>
        <dbReference type="EMBL" id="MFD2162590.1"/>
    </source>
</evidence>
<evidence type="ECO:0000256" key="1">
    <source>
        <dbReference type="ARBA" id="ARBA00022737"/>
    </source>
</evidence>
<dbReference type="PROSITE" id="PS50088">
    <property type="entry name" value="ANK_REPEAT"/>
    <property type="match status" value="4"/>
</dbReference>
<gene>
    <name evidence="4" type="ORF">ACFSJU_09325</name>
</gene>
<feature type="repeat" description="ANK" evidence="3">
    <location>
        <begin position="182"/>
        <end position="214"/>
    </location>
</feature>
<keyword evidence="1" id="KW-0677">Repeat</keyword>
<dbReference type="Gene3D" id="1.25.40.20">
    <property type="entry name" value="Ankyrin repeat-containing domain"/>
    <property type="match status" value="1"/>
</dbReference>
<evidence type="ECO:0000256" key="2">
    <source>
        <dbReference type="ARBA" id="ARBA00023043"/>
    </source>
</evidence>
<evidence type="ECO:0000256" key="3">
    <source>
        <dbReference type="PROSITE-ProRule" id="PRU00023"/>
    </source>
</evidence>
<dbReference type="InterPro" id="IPR002110">
    <property type="entry name" value="Ankyrin_rpt"/>
</dbReference>
<dbReference type="PANTHER" id="PTHR24198">
    <property type="entry name" value="ANKYRIN REPEAT AND PROTEIN KINASE DOMAIN-CONTAINING PROTEIN"/>
    <property type="match status" value="1"/>
</dbReference>
<dbReference type="PANTHER" id="PTHR24198:SF165">
    <property type="entry name" value="ANKYRIN REPEAT-CONTAINING PROTEIN-RELATED"/>
    <property type="match status" value="1"/>
</dbReference>
<dbReference type="SUPFAM" id="SSF48403">
    <property type="entry name" value="Ankyrin repeat"/>
    <property type="match status" value="1"/>
</dbReference>